<proteinExistence type="inferred from homology"/>
<evidence type="ECO:0000256" key="2">
    <source>
        <dbReference type="ARBA" id="ARBA00022723"/>
    </source>
</evidence>
<feature type="binding site" evidence="4">
    <location>
        <position position="70"/>
    </location>
    <ligand>
        <name>Zn(2+)</name>
        <dbReference type="ChEBI" id="CHEBI:29105"/>
    </ligand>
</feature>
<dbReference type="PANTHER" id="PTHR34535:SF3">
    <property type="entry name" value="HYDROGENASE MATURATION FACTOR HYPA"/>
    <property type="match status" value="1"/>
</dbReference>
<dbReference type="GO" id="GO:0051604">
    <property type="term" value="P:protein maturation"/>
    <property type="evidence" value="ECO:0007669"/>
    <property type="project" value="InterPro"/>
</dbReference>
<keyword evidence="3 4" id="KW-0862">Zinc</keyword>
<dbReference type="RefSeq" id="WP_168630586.1">
    <property type="nucleotide sequence ID" value="NZ_BONL01000006.1"/>
</dbReference>
<sequence>MHEVSLCRQVARTVTRATGTRRVVAVHLDVGQARQVVPEAMQHAWGFVVRGTTLSGATLHLRTVPAVLHCADCGAHRTLDRSFGFACTDCRSTRTRLISGEEFVLTAVDVDP</sequence>
<dbReference type="GO" id="GO:0016151">
    <property type="term" value="F:nickel cation binding"/>
    <property type="evidence" value="ECO:0007669"/>
    <property type="project" value="UniProtKB-UniRule"/>
</dbReference>
<evidence type="ECO:0000313" key="6">
    <source>
        <dbReference type="Proteomes" id="UP000581206"/>
    </source>
</evidence>
<dbReference type="Gene3D" id="3.30.2320.80">
    <property type="match status" value="1"/>
</dbReference>
<dbReference type="AlphaFoldDB" id="A0A7X6QZN7"/>
<gene>
    <name evidence="4" type="primary">hypA</name>
    <name evidence="5" type="ORF">HGA03_12350</name>
</gene>
<feature type="binding site" evidence="4">
    <location>
        <position position="2"/>
    </location>
    <ligand>
        <name>Ni(2+)</name>
        <dbReference type="ChEBI" id="CHEBI:49786"/>
    </ligand>
</feature>
<dbReference type="PANTHER" id="PTHR34535">
    <property type="entry name" value="HYDROGENASE MATURATION FACTOR HYPA"/>
    <property type="match status" value="1"/>
</dbReference>
<evidence type="ECO:0000313" key="5">
    <source>
        <dbReference type="EMBL" id="NKY23454.1"/>
    </source>
</evidence>
<dbReference type="Pfam" id="PF01155">
    <property type="entry name" value="HypA"/>
    <property type="match status" value="1"/>
</dbReference>
<comment type="function">
    <text evidence="4">Involved in the maturation of [NiFe] hydrogenases. Required for nickel insertion into the metal center of the hydrogenase.</text>
</comment>
<keyword evidence="1 4" id="KW-0533">Nickel</keyword>
<reference evidence="5 6" key="1">
    <citation type="submission" date="2020-04" db="EMBL/GenBank/DDBJ databases">
        <title>MicrobeNet Type strains.</title>
        <authorList>
            <person name="Nicholson A.C."/>
        </authorList>
    </citation>
    <scope>NUCLEOTIDE SEQUENCE [LARGE SCALE GENOMIC DNA]</scope>
    <source>
        <strain evidence="5 6">ATCC BAA-788</strain>
    </source>
</reference>
<keyword evidence="2 4" id="KW-0479">Metal-binding</keyword>
<evidence type="ECO:0000256" key="1">
    <source>
        <dbReference type="ARBA" id="ARBA00022596"/>
    </source>
</evidence>
<dbReference type="GO" id="GO:0008270">
    <property type="term" value="F:zinc ion binding"/>
    <property type="evidence" value="ECO:0007669"/>
    <property type="project" value="UniProtKB-UniRule"/>
</dbReference>
<feature type="binding site" evidence="4">
    <location>
        <position position="73"/>
    </location>
    <ligand>
        <name>Zn(2+)</name>
        <dbReference type="ChEBI" id="CHEBI:29105"/>
    </ligand>
</feature>
<protein>
    <recommendedName>
        <fullName evidence="4">Hydrogenase maturation factor HypA</fullName>
    </recommendedName>
</protein>
<dbReference type="PIRSF" id="PIRSF004761">
    <property type="entry name" value="Hydrgn_mat_HypA"/>
    <property type="match status" value="1"/>
</dbReference>
<organism evidence="5 6">
    <name type="scientific">Cellulomonas denverensis</name>
    <dbReference type="NCBI Taxonomy" id="264297"/>
    <lineage>
        <taxon>Bacteria</taxon>
        <taxon>Bacillati</taxon>
        <taxon>Actinomycetota</taxon>
        <taxon>Actinomycetes</taxon>
        <taxon>Micrococcales</taxon>
        <taxon>Cellulomonadaceae</taxon>
        <taxon>Cellulomonas</taxon>
    </lineage>
</organism>
<feature type="binding site" evidence="4">
    <location>
        <position position="87"/>
    </location>
    <ligand>
        <name>Zn(2+)</name>
        <dbReference type="ChEBI" id="CHEBI:29105"/>
    </ligand>
</feature>
<dbReference type="EMBL" id="JAAXOX010000006">
    <property type="protein sequence ID" value="NKY23454.1"/>
    <property type="molecule type" value="Genomic_DNA"/>
</dbReference>
<comment type="caution">
    <text evidence="5">The sequence shown here is derived from an EMBL/GenBank/DDBJ whole genome shotgun (WGS) entry which is preliminary data.</text>
</comment>
<dbReference type="Proteomes" id="UP000581206">
    <property type="component" value="Unassembled WGS sequence"/>
</dbReference>
<accession>A0A7X6QZN7</accession>
<name>A0A7X6QZN7_9CELL</name>
<feature type="binding site" evidence="4">
    <location>
        <position position="90"/>
    </location>
    <ligand>
        <name>Zn(2+)</name>
        <dbReference type="ChEBI" id="CHEBI:29105"/>
    </ligand>
</feature>
<dbReference type="HAMAP" id="MF_00213">
    <property type="entry name" value="HypA_HybF"/>
    <property type="match status" value="1"/>
</dbReference>
<evidence type="ECO:0000256" key="4">
    <source>
        <dbReference type="HAMAP-Rule" id="MF_00213"/>
    </source>
</evidence>
<comment type="similarity">
    <text evidence="4">Belongs to the HypA/HybF family.</text>
</comment>
<evidence type="ECO:0000256" key="3">
    <source>
        <dbReference type="ARBA" id="ARBA00022833"/>
    </source>
</evidence>
<keyword evidence="6" id="KW-1185">Reference proteome</keyword>
<dbReference type="InterPro" id="IPR000688">
    <property type="entry name" value="HypA/HybF"/>
</dbReference>